<accession>A0A0F9KMI1</accession>
<proteinExistence type="predicted"/>
<organism evidence="2">
    <name type="scientific">marine sediment metagenome</name>
    <dbReference type="NCBI Taxonomy" id="412755"/>
    <lineage>
        <taxon>unclassified sequences</taxon>
        <taxon>metagenomes</taxon>
        <taxon>ecological metagenomes</taxon>
    </lineage>
</organism>
<evidence type="ECO:0000313" key="2">
    <source>
        <dbReference type="EMBL" id="KKM23408.1"/>
    </source>
</evidence>
<dbReference type="EMBL" id="LAZR01013131">
    <property type="protein sequence ID" value="KKM23408.1"/>
    <property type="molecule type" value="Genomic_DNA"/>
</dbReference>
<dbReference type="AlphaFoldDB" id="A0A0F9KMI1"/>
<reference evidence="2" key="1">
    <citation type="journal article" date="2015" name="Nature">
        <title>Complex archaea that bridge the gap between prokaryotes and eukaryotes.</title>
        <authorList>
            <person name="Spang A."/>
            <person name="Saw J.H."/>
            <person name="Jorgensen S.L."/>
            <person name="Zaremba-Niedzwiedzka K."/>
            <person name="Martijn J."/>
            <person name="Lind A.E."/>
            <person name="van Eijk R."/>
            <person name="Schleper C."/>
            <person name="Guy L."/>
            <person name="Ettema T.J."/>
        </authorList>
    </citation>
    <scope>NUCLEOTIDE SEQUENCE</scope>
</reference>
<feature type="region of interest" description="Disordered" evidence="1">
    <location>
        <begin position="145"/>
        <end position="166"/>
    </location>
</feature>
<name>A0A0F9KMI1_9ZZZZ</name>
<sequence length="238" mass="26667">FFVYTTEVWEWTTDGGRKHKEKIKKTKLSWVGTREVARSQGNIVGSDPIVTDLPDALRIVVKFTDLKRNFSIFGGCHQPKKMIVNDYDPITGEKSGTHLEDDPYAFQKGLSKAQRNALTACIHAGFATKMIERFLGGAKSLPAGKNPQALTGGKKQKTTPSKADIKPKVDWDKIMPSDVDDFGKLQQIIWDLCKIQPSDLWKEFGKDSKSDMTKGDQSENDTAHEAFLTLKEKYCPKA</sequence>
<feature type="non-terminal residue" evidence="2">
    <location>
        <position position="1"/>
    </location>
</feature>
<evidence type="ECO:0000256" key="1">
    <source>
        <dbReference type="SAM" id="MobiDB-lite"/>
    </source>
</evidence>
<comment type="caution">
    <text evidence="2">The sequence shown here is derived from an EMBL/GenBank/DDBJ whole genome shotgun (WGS) entry which is preliminary data.</text>
</comment>
<gene>
    <name evidence="2" type="ORF">LCGC14_1615540</name>
</gene>
<protein>
    <submittedName>
        <fullName evidence="2">Uncharacterized protein</fullName>
    </submittedName>
</protein>